<dbReference type="eggNOG" id="ENOG502RBN9">
    <property type="taxonomic scope" value="Eukaryota"/>
</dbReference>
<dbReference type="Proteomes" id="UP000007431">
    <property type="component" value="Unassembled WGS sequence"/>
</dbReference>
<dbReference type="InParanoid" id="D8QC31"/>
<feature type="compositionally biased region" description="Low complexity" evidence="1">
    <location>
        <begin position="98"/>
        <end position="114"/>
    </location>
</feature>
<feature type="compositionally biased region" description="Low complexity" evidence="1">
    <location>
        <begin position="372"/>
        <end position="394"/>
    </location>
</feature>
<dbReference type="HOGENOM" id="CLU_551138_0_0_1"/>
<feature type="region of interest" description="Disordered" evidence="1">
    <location>
        <begin position="183"/>
        <end position="351"/>
    </location>
</feature>
<evidence type="ECO:0000256" key="1">
    <source>
        <dbReference type="SAM" id="MobiDB-lite"/>
    </source>
</evidence>
<feature type="region of interest" description="Disordered" evidence="1">
    <location>
        <begin position="369"/>
        <end position="495"/>
    </location>
</feature>
<gene>
    <name evidence="3" type="ORF">SCHCODRAFT_111436</name>
</gene>
<feature type="compositionally biased region" description="Polar residues" evidence="1">
    <location>
        <begin position="189"/>
        <end position="236"/>
    </location>
</feature>
<evidence type="ECO:0000259" key="2">
    <source>
        <dbReference type="Pfam" id="PF01693"/>
    </source>
</evidence>
<dbReference type="InterPro" id="IPR011320">
    <property type="entry name" value="RNase_H1_N"/>
</dbReference>
<feature type="compositionally biased region" description="Low complexity" evidence="1">
    <location>
        <begin position="420"/>
        <end position="448"/>
    </location>
</feature>
<proteinExistence type="predicted"/>
<dbReference type="Pfam" id="PF01693">
    <property type="entry name" value="Cauli_VI"/>
    <property type="match status" value="1"/>
</dbReference>
<dbReference type="InterPro" id="IPR037056">
    <property type="entry name" value="RNase_H1_N_sf"/>
</dbReference>
<dbReference type="OrthoDB" id="3270804at2759"/>
<dbReference type="KEGG" id="scm:SCHCO_02510537"/>
<dbReference type="RefSeq" id="XP_003029359.1">
    <property type="nucleotide sequence ID" value="XM_003029313.1"/>
</dbReference>
<feature type="compositionally biased region" description="Low complexity" evidence="1">
    <location>
        <begin position="254"/>
        <end position="269"/>
    </location>
</feature>
<dbReference type="AlphaFoldDB" id="D8QC31"/>
<feature type="compositionally biased region" description="Low complexity" evidence="1">
    <location>
        <begin position="323"/>
        <end position="335"/>
    </location>
</feature>
<sequence length="495" mass="52569">MAKRKWYVVTRGREVGVFNTWVRVAALTNDCSGAIHQSFATEYEAHEEYRKAMERGDVYIINKDGSREPVRTRPPTGLGRTRSENDATQPAPPQETVTAPPAAQPSSPSTPSSTRRTRALGPSLSAPVIGSPRSAAHVRRTAEIARALLEHLEQIDQMETSTVCPTCHGDGVVRSNAPGTVAHIHSHRSATPEQRSPDRSSASSLTGANDWSHPSQGWSASVPLPSSGSPQVSRTISVGEYGTPAQSPRDRASSRAQGSPSSRHSSSRPITVVPAPVLRTAASVPPSPVHRPASPESMATPRLTPRALPTSPVRLEEQQMVASPHRSSGSSSSSHRSSRRDHTSHSRTMSDAARLVHDVMRQMGDIYIQPGASPRASSTSSSPSLSYASSPRVSDAGSPRLPEAGSPRSSHAPSPPPSRRPTVASPRSSDASHSSLSSLGLSVSGLASPRQSTDMALPRQSAGMAPMHVPSSGYDIPSDPRSPVSRNQRVPYTAR</sequence>
<dbReference type="EMBL" id="GL377309">
    <property type="protein sequence ID" value="EFI94456.1"/>
    <property type="molecule type" value="Genomic_DNA"/>
</dbReference>
<dbReference type="InterPro" id="IPR009027">
    <property type="entry name" value="Ribosomal_bL9/RNase_H1_N"/>
</dbReference>
<name>D8QC31_SCHCM</name>
<feature type="non-terminal residue" evidence="3">
    <location>
        <position position="495"/>
    </location>
</feature>
<evidence type="ECO:0000313" key="4">
    <source>
        <dbReference type="Proteomes" id="UP000007431"/>
    </source>
</evidence>
<keyword evidence="4" id="KW-1185">Reference proteome</keyword>
<protein>
    <recommendedName>
        <fullName evidence="2">Ribonuclease H1 N-terminal domain-containing protein</fullName>
    </recommendedName>
</protein>
<organism evidence="4">
    <name type="scientific">Schizophyllum commune (strain H4-8 / FGSC 9210)</name>
    <name type="common">Split gill fungus</name>
    <dbReference type="NCBI Taxonomy" id="578458"/>
    <lineage>
        <taxon>Eukaryota</taxon>
        <taxon>Fungi</taxon>
        <taxon>Dikarya</taxon>
        <taxon>Basidiomycota</taxon>
        <taxon>Agaricomycotina</taxon>
        <taxon>Agaricomycetes</taxon>
        <taxon>Agaricomycetidae</taxon>
        <taxon>Agaricales</taxon>
        <taxon>Schizophyllaceae</taxon>
        <taxon>Schizophyllum</taxon>
    </lineage>
</organism>
<dbReference type="STRING" id="578458.D8QC31"/>
<evidence type="ECO:0000313" key="3">
    <source>
        <dbReference type="EMBL" id="EFI94456.1"/>
    </source>
</evidence>
<dbReference type="Gene3D" id="3.40.970.10">
    <property type="entry name" value="Ribonuclease H1, N-terminal domain"/>
    <property type="match status" value="1"/>
</dbReference>
<reference evidence="3 4" key="1">
    <citation type="journal article" date="2010" name="Nat. Biotechnol.">
        <title>Genome sequence of the model mushroom Schizophyllum commune.</title>
        <authorList>
            <person name="Ohm R.A."/>
            <person name="de Jong J.F."/>
            <person name="Lugones L.G."/>
            <person name="Aerts A."/>
            <person name="Kothe E."/>
            <person name="Stajich J.E."/>
            <person name="de Vries R.P."/>
            <person name="Record E."/>
            <person name="Levasseur A."/>
            <person name="Baker S.E."/>
            <person name="Bartholomew K.A."/>
            <person name="Coutinho P.M."/>
            <person name="Erdmann S."/>
            <person name="Fowler T.J."/>
            <person name="Gathman A.C."/>
            <person name="Lombard V."/>
            <person name="Henrissat B."/>
            <person name="Knabe N."/>
            <person name="Kuees U."/>
            <person name="Lilly W.W."/>
            <person name="Lindquist E."/>
            <person name="Lucas S."/>
            <person name="Magnuson J.K."/>
            <person name="Piumi F."/>
            <person name="Raudaskoski M."/>
            <person name="Salamov A."/>
            <person name="Schmutz J."/>
            <person name="Schwarze F.W.M.R."/>
            <person name="vanKuyk P.A."/>
            <person name="Horton J.S."/>
            <person name="Grigoriev I.V."/>
            <person name="Woesten H.A.B."/>
        </authorList>
    </citation>
    <scope>NUCLEOTIDE SEQUENCE [LARGE SCALE GENOMIC DNA]</scope>
    <source>
        <strain evidence="4">H4-8 / FGSC 9210</strain>
    </source>
</reference>
<dbReference type="GeneID" id="9591185"/>
<dbReference type="SUPFAM" id="SSF55658">
    <property type="entry name" value="L9 N-domain-like"/>
    <property type="match status" value="1"/>
</dbReference>
<dbReference type="VEuPathDB" id="FungiDB:SCHCODRAFT_02510537"/>
<accession>D8QC31</accession>
<feature type="compositionally biased region" description="Polar residues" evidence="1">
    <location>
        <begin position="484"/>
        <end position="495"/>
    </location>
</feature>
<feature type="region of interest" description="Disordered" evidence="1">
    <location>
        <begin position="60"/>
        <end position="135"/>
    </location>
</feature>
<feature type="domain" description="Ribonuclease H1 N-terminal" evidence="2">
    <location>
        <begin position="5"/>
        <end position="46"/>
    </location>
</feature>